<dbReference type="Proteomes" id="UP001230156">
    <property type="component" value="Unassembled WGS sequence"/>
</dbReference>
<dbReference type="RefSeq" id="WP_379962295.1">
    <property type="nucleotide sequence ID" value="NZ_JAUYVI010000016.1"/>
</dbReference>
<feature type="transmembrane region" description="Helical" evidence="1">
    <location>
        <begin position="45"/>
        <end position="67"/>
    </location>
</feature>
<reference evidence="3" key="1">
    <citation type="submission" date="2023-08" db="EMBL/GenBank/DDBJ databases">
        <title>Rhodospirillaceae gen. nov., a novel taxon isolated from the Yangtze River Yuezi River estuary sludge.</title>
        <authorList>
            <person name="Ruan L."/>
        </authorList>
    </citation>
    <scope>NUCLEOTIDE SEQUENCE [LARGE SCALE GENOMIC DNA]</scope>
    <source>
        <strain evidence="3">R-7</strain>
    </source>
</reference>
<name>A0ABU0YYH2_9PROT</name>
<feature type="transmembrane region" description="Helical" evidence="1">
    <location>
        <begin position="73"/>
        <end position="94"/>
    </location>
</feature>
<keyword evidence="1" id="KW-1133">Transmembrane helix</keyword>
<keyword evidence="1" id="KW-0472">Membrane</keyword>
<sequence length="120" mass="13568">MTEPALGANARLSDFSADQELLAEIPAGIADLLHDRARERYLRRVWQTVSLVAVVGLVASITPSPALTPAEQLAGALAVLAFLGYLAYGFTWAWPERWEHQALLEEIEQRRRDGKWRWER</sequence>
<accession>A0ABU0YYH2</accession>
<proteinExistence type="predicted"/>
<evidence type="ECO:0000313" key="3">
    <source>
        <dbReference type="Proteomes" id="UP001230156"/>
    </source>
</evidence>
<evidence type="ECO:0000256" key="1">
    <source>
        <dbReference type="SAM" id="Phobius"/>
    </source>
</evidence>
<protein>
    <recommendedName>
        <fullName evidence="4">DUF4231 domain-containing protein</fullName>
    </recommendedName>
</protein>
<keyword evidence="3" id="KW-1185">Reference proteome</keyword>
<dbReference type="EMBL" id="JAUYVI010000016">
    <property type="protein sequence ID" value="MDQ7251698.1"/>
    <property type="molecule type" value="Genomic_DNA"/>
</dbReference>
<gene>
    <name evidence="2" type="ORF">Q8A70_28685</name>
</gene>
<evidence type="ECO:0008006" key="4">
    <source>
        <dbReference type="Google" id="ProtNLM"/>
    </source>
</evidence>
<keyword evidence="1" id="KW-0812">Transmembrane</keyword>
<comment type="caution">
    <text evidence="2">The sequence shown here is derived from an EMBL/GenBank/DDBJ whole genome shotgun (WGS) entry which is preliminary data.</text>
</comment>
<organism evidence="2 3">
    <name type="scientific">Dongia sedimenti</name>
    <dbReference type="NCBI Taxonomy" id="3064282"/>
    <lineage>
        <taxon>Bacteria</taxon>
        <taxon>Pseudomonadati</taxon>
        <taxon>Pseudomonadota</taxon>
        <taxon>Alphaproteobacteria</taxon>
        <taxon>Rhodospirillales</taxon>
        <taxon>Dongiaceae</taxon>
        <taxon>Dongia</taxon>
    </lineage>
</organism>
<evidence type="ECO:0000313" key="2">
    <source>
        <dbReference type="EMBL" id="MDQ7251698.1"/>
    </source>
</evidence>